<comment type="similarity">
    <text evidence="1 4">Belongs to the D-isomer specific 2-hydroxyacid dehydrogenase family.</text>
</comment>
<evidence type="ECO:0000256" key="3">
    <source>
        <dbReference type="ARBA" id="ARBA00023027"/>
    </source>
</evidence>
<dbReference type="RefSeq" id="WP_230869399.1">
    <property type="nucleotide sequence ID" value="NZ_CP046640.1"/>
</dbReference>
<dbReference type="GO" id="GO:0016616">
    <property type="term" value="F:oxidoreductase activity, acting on the CH-OH group of donors, NAD or NADP as acceptor"/>
    <property type="evidence" value="ECO:0007669"/>
    <property type="project" value="InterPro"/>
</dbReference>
<dbReference type="InterPro" id="IPR006139">
    <property type="entry name" value="D-isomer_2_OHA_DH_cat_dom"/>
</dbReference>
<dbReference type="Proteomes" id="UP000665020">
    <property type="component" value="Chromosome"/>
</dbReference>
<reference evidence="7" key="1">
    <citation type="submission" date="2019-12" db="EMBL/GenBank/DDBJ databases">
        <authorList>
            <person name="zhang j."/>
            <person name="sun C.M."/>
        </authorList>
    </citation>
    <scope>NUCLEOTIDE SEQUENCE</scope>
    <source>
        <strain evidence="7">NS-1</strain>
    </source>
</reference>
<dbReference type="InterPro" id="IPR036291">
    <property type="entry name" value="NAD(P)-bd_dom_sf"/>
</dbReference>
<dbReference type="Pfam" id="PF00389">
    <property type="entry name" value="2-Hacid_dh"/>
    <property type="match status" value="1"/>
</dbReference>
<feature type="domain" description="D-isomer specific 2-hydroxyacid dehydrogenase NAD-binding" evidence="6">
    <location>
        <begin position="112"/>
        <end position="286"/>
    </location>
</feature>
<name>A0A8A7KEC5_9FIRM</name>
<organism evidence="7 8">
    <name type="scientific">Iocasia fonsfrigidae</name>
    <dbReference type="NCBI Taxonomy" id="2682810"/>
    <lineage>
        <taxon>Bacteria</taxon>
        <taxon>Bacillati</taxon>
        <taxon>Bacillota</taxon>
        <taxon>Clostridia</taxon>
        <taxon>Halanaerobiales</taxon>
        <taxon>Halanaerobiaceae</taxon>
        <taxon>Iocasia</taxon>
    </lineage>
</organism>
<dbReference type="PANTHER" id="PTHR43761">
    <property type="entry name" value="D-ISOMER SPECIFIC 2-HYDROXYACID DEHYDROGENASE FAMILY PROTEIN (AFU_ORTHOLOGUE AFUA_1G13630)"/>
    <property type="match status" value="1"/>
</dbReference>
<dbReference type="InterPro" id="IPR050418">
    <property type="entry name" value="D-iso_2-hydroxyacid_DH_PdxB"/>
</dbReference>
<evidence type="ECO:0000259" key="6">
    <source>
        <dbReference type="Pfam" id="PF02826"/>
    </source>
</evidence>
<evidence type="ECO:0000256" key="1">
    <source>
        <dbReference type="ARBA" id="ARBA00005854"/>
    </source>
</evidence>
<evidence type="ECO:0000313" key="7">
    <source>
        <dbReference type="EMBL" id="QTL97789.1"/>
    </source>
</evidence>
<dbReference type="KEGG" id="ifn:GM661_07200"/>
<dbReference type="SUPFAM" id="SSF51735">
    <property type="entry name" value="NAD(P)-binding Rossmann-fold domains"/>
    <property type="match status" value="1"/>
</dbReference>
<evidence type="ECO:0000256" key="4">
    <source>
        <dbReference type="RuleBase" id="RU003719"/>
    </source>
</evidence>
<proteinExistence type="inferred from homology"/>
<dbReference type="FunFam" id="3.40.50.720:FF:000203">
    <property type="entry name" value="D-3-phosphoglycerate dehydrogenase (SerA)"/>
    <property type="match status" value="1"/>
</dbReference>
<evidence type="ECO:0000256" key="2">
    <source>
        <dbReference type="ARBA" id="ARBA00023002"/>
    </source>
</evidence>
<dbReference type="PANTHER" id="PTHR43761:SF1">
    <property type="entry name" value="D-ISOMER SPECIFIC 2-HYDROXYACID DEHYDROGENASE CATALYTIC DOMAIN-CONTAINING PROTEIN-RELATED"/>
    <property type="match status" value="1"/>
</dbReference>
<evidence type="ECO:0000259" key="5">
    <source>
        <dbReference type="Pfam" id="PF00389"/>
    </source>
</evidence>
<dbReference type="EMBL" id="CP046640">
    <property type="protein sequence ID" value="QTL97789.1"/>
    <property type="molecule type" value="Genomic_DNA"/>
</dbReference>
<keyword evidence="2 4" id="KW-0560">Oxidoreductase</keyword>
<dbReference type="Pfam" id="PF02826">
    <property type="entry name" value="2-Hacid_dh_C"/>
    <property type="match status" value="1"/>
</dbReference>
<keyword evidence="8" id="KW-1185">Reference proteome</keyword>
<dbReference type="PROSITE" id="PS00671">
    <property type="entry name" value="D_2_HYDROXYACID_DH_3"/>
    <property type="match status" value="1"/>
</dbReference>
<dbReference type="GO" id="GO:0051287">
    <property type="term" value="F:NAD binding"/>
    <property type="evidence" value="ECO:0007669"/>
    <property type="project" value="InterPro"/>
</dbReference>
<accession>A0A8A7KEC5</accession>
<dbReference type="InterPro" id="IPR029753">
    <property type="entry name" value="D-isomer_DH_CS"/>
</dbReference>
<dbReference type="CDD" id="cd12161">
    <property type="entry name" value="GDH_like_1"/>
    <property type="match status" value="1"/>
</dbReference>
<gene>
    <name evidence="7" type="ORF">GM661_07200</name>
</gene>
<dbReference type="SUPFAM" id="SSF52283">
    <property type="entry name" value="Formate/glycerate dehydrogenase catalytic domain-like"/>
    <property type="match status" value="1"/>
</dbReference>
<dbReference type="InterPro" id="IPR006140">
    <property type="entry name" value="D-isomer_DH_NAD-bd"/>
</dbReference>
<dbReference type="AlphaFoldDB" id="A0A8A7KEC5"/>
<dbReference type="Gene3D" id="3.40.50.720">
    <property type="entry name" value="NAD(P)-binding Rossmann-like Domain"/>
    <property type="match status" value="2"/>
</dbReference>
<protein>
    <submittedName>
        <fullName evidence="7">Hydroxyacid dehydrogenase</fullName>
    </submittedName>
</protein>
<keyword evidence="3" id="KW-0520">NAD</keyword>
<feature type="domain" description="D-isomer specific 2-hydroxyacid dehydrogenase catalytic" evidence="5">
    <location>
        <begin position="19"/>
        <end position="317"/>
    </location>
</feature>
<sequence length="320" mass="34969">MKIVMLESISISEKELRKYRKKLEDAGHQLIVYQDRVEDENLLIERAGDADILIITNLPLSEKVINSCPNLKMISVAFTGVDHIDMKACKANDVLVCNSSGYADQAVAELVFGMIISIMRNIKSCDDVTRSGGTRSGLIGNEIAGKVFGIVGIGSIGLKVAEIAKTLGCKLLGYATHQREEALNLGVEYLSLDELMKKSDIVSLHVPLVESTRNLIDREKLSLMKESAILINTSRGPVVDSKALADVLNNQKIAGAGIDVFEMEPPIPERHPLLNSKNTILTPHAAFATEESFVKRAAIVFDNIEKYLAGSPQNVINLIE</sequence>
<evidence type="ECO:0000313" key="8">
    <source>
        <dbReference type="Proteomes" id="UP000665020"/>
    </source>
</evidence>